<dbReference type="OrthoDB" id="512662at2759"/>
<reference evidence="4" key="2">
    <citation type="journal article" date="2018" name="DNA Res.">
        <title>Comparative genome and transcriptome analyses reveal adaptations to opportunistic infections in woody plant degrading pathogens of Botryosphaeriaceae.</title>
        <authorList>
            <person name="Yan J.Y."/>
            <person name="Zhao W.S."/>
            <person name="Chen Z."/>
            <person name="Xing Q.K."/>
            <person name="Zhang W."/>
            <person name="Chethana K.W.T."/>
            <person name="Xue M.F."/>
            <person name="Xu J.P."/>
            <person name="Phillips A.J.L."/>
            <person name="Wang Y."/>
            <person name="Liu J.H."/>
            <person name="Liu M."/>
            <person name="Zhou Y."/>
            <person name="Jayawardena R.S."/>
            <person name="Manawasinghe I.S."/>
            <person name="Huang J.B."/>
            <person name="Qiao G.H."/>
            <person name="Fu C.Y."/>
            <person name="Guo F.F."/>
            <person name="Dissanayake A.J."/>
            <person name="Peng Y.L."/>
            <person name="Hyde K.D."/>
            <person name="Li X.H."/>
        </authorList>
    </citation>
    <scope>NUCLEOTIDE SEQUENCE</scope>
    <source>
        <strain evidence="4">CSS-01s</strain>
    </source>
</reference>
<dbReference type="EMBL" id="VCHE01000001">
    <property type="protein sequence ID" value="KAB2581302.1"/>
    <property type="molecule type" value="Genomic_DNA"/>
</dbReference>
<comment type="caution">
    <text evidence="3">The sequence shown here is derived from an EMBL/GenBank/DDBJ whole genome shotgun (WGS) entry which is preliminary data.</text>
</comment>
<gene>
    <name evidence="4" type="ORF">BFW01_g10697</name>
    <name evidence="3" type="ORF">DBV05_g235</name>
</gene>
<dbReference type="Proteomes" id="UP000325902">
    <property type="component" value="Unassembled WGS sequence"/>
</dbReference>
<dbReference type="InterPro" id="IPR016181">
    <property type="entry name" value="Acyl_CoA_acyltransferase"/>
</dbReference>
<dbReference type="Pfam" id="PF13508">
    <property type="entry name" value="Acetyltransf_7"/>
    <property type="match status" value="1"/>
</dbReference>
<evidence type="ECO:0000313" key="3">
    <source>
        <dbReference type="EMBL" id="KAB2581302.1"/>
    </source>
</evidence>
<evidence type="ECO:0000313" key="5">
    <source>
        <dbReference type="Proteomes" id="UP000325902"/>
    </source>
</evidence>
<reference evidence="4" key="1">
    <citation type="submission" date="2016-08" db="EMBL/GenBank/DDBJ databases">
        <authorList>
            <person name="Yan J."/>
        </authorList>
    </citation>
    <scope>NUCLEOTIDE SEQUENCE</scope>
    <source>
        <strain evidence="4">CSS-01s</strain>
    </source>
</reference>
<keyword evidence="5" id="KW-1185">Reference proteome</keyword>
<feature type="compositionally biased region" description="Polar residues" evidence="1">
    <location>
        <begin position="242"/>
        <end position="254"/>
    </location>
</feature>
<organism evidence="3 5">
    <name type="scientific">Lasiodiplodia theobromae</name>
    <dbReference type="NCBI Taxonomy" id="45133"/>
    <lineage>
        <taxon>Eukaryota</taxon>
        <taxon>Fungi</taxon>
        <taxon>Dikarya</taxon>
        <taxon>Ascomycota</taxon>
        <taxon>Pezizomycotina</taxon>
        <taxon>Dothideomycetes</taxon>
        <taxon>Dothideomycetes incertae sedis</taxon>
        <taxon>Botryosphaeriales</taxon>
        <taxon>Botryosphaeriaceae</taxon>
        <taxon>Lasiodiplodia</taxon>
    </lineage>
</organism>
<dbReference type="CDD" id="cd04301">
    <property type="entry name" value="NAT_SF"/>
    <property type="match status" value="1"/>
</dbReference>
<feature type="compositionally biased region" description="Basic and acidic residues" evidence="1">
    <location>
        <begin position="223"/>
        <end position="233"/>
    </location>
</feature>
<evidence type="ECO:0000256" key="1">
    <source>
        <dbReference type="SAM" id="MobiDB-lite"/>
    </source>
</evidence>
<protein>
    <submittedName>
        <fullName evidence="4">Acetyltransferase protein</fullName>
    </submittedName>
    <submittedName>
        <fullName evidence="3">Putative N-acetyltransferase</fullName>
    </submittedName>
</protein>
<dbReference type="Gene3D" id="3.40.630.30">
    <property type="match status" value="1"/>
</dbReference>
<accession>A0A5N5DWC0</accession>
<dbReference type="PANTHER" id="PTHR42791:SF4">
    <property type="entry name" value="ACETYLTRANSFERASE, GNAT FAMILY FAMILY (AFU_ORTHOLOGUE AFUA_4G09540)-RELATED"/>
    <property type="match status" value="1"/>
</dbReference>
<feature type="region of interest" description="Disordered" evidence="1">
    <location>
        <begin position="223"/>
        <end position="254"/>
    </location>
</feature>
<sequence>MAIKVTRMTPADIDGAIITIQQAFADDPYSNWVFDKSQYNSARNHQSLTLRCYWGIKHGLFYVAKDPSSSEPDKVLGTAMWLPPTPPDQPDSWSLWYSNWMLWFQQGLMNLRFGRGGLRVHRYWIWKDAQAKAQARLWTHEKGYYFCNIVTILPEYQGKGIGRALMEEVLQMADEQGIPAYLESSRKDPNVPIYEKFGFELKKEMECDDDGDAIMLYCMTREPRGVGDGEAKKAGGYGTFEGTANGSGQNDSAA</sequence>
<reference evidence="3 5" key="3">
    <citation type="journal article" date="2019" name="Sci. Rep.">
        <title>A multi-omics analysis of the grapevine pathogen Lasiodiplodia theobromae reveals that temperature affects the expression of virulence- and pathogenicity-related genes.</title>
        <authorList>
            <person name="Felix C."/>
            <person name="Meneses R."/>
            <person name="Goncalves M.F.M."/>
            <person name="Tilleman L."/>
            <person name="Duarte A.S."/>
            <person name="Jorrin-Novo J.V."/>
            <person name="Van de Peer Y."/>
            <person name="Deforce D."/>
            <person name="Van Nieuwerburgh F."/>
            <person name="Esteves A.C."/>
            <person name="Alves A."/>
        </authorList>
    </citation>
    <scope>NUCLEOTIDE SEQUENCE [LARGE SCALE GENOMIC DNA]</scope>
    <source>
        <strain evidence="3 5">LA-SOL3</strain>
    </source>
</reference>
<dbReference type="PANTHER" id="PTHR42791">
    <property type="entry name" value="GNAT FAMILY ACETYLTRANSFERASE"/>
    <property type="match status" value="1"/>
</dbReference>
<proteinExistence type="predicted"/>
<dbReference type="EMBL" id="MDYX01000024">
    <property type="protein sequence ID" value="KAF9629494.1"/>
    <property type="molecule type" value="Genomic_DNA"/>
</dbReference>
<keyword evidence="3" id="KW-0808">Transferase</keyword>
<dbReference type="InterPro" id="IPR000182">
    <property type="entry name" value="GNAT_dom"/>
</dbReference>
<dbReference type="GO" id="GO:0016747">
    <property type="term" value="F:acyltransferase activity, transferring groups other than amino-acyl groups"/>
    <property type="evidence" value="ECO:0007669"/>
    <property type="project" value="InterPro"/>
</dbReference>
<dbReference type="InterPro" id="IPR052523">
    <property type="entry name" value="Trichothecene_AcTrans"/>
</dbReference>
<evidence type="ECO:0000259" key="2">
    <source>
        <dbReference type="PROSITE" id="PS51186"/>
    </source>
</evidence>
<name>A0A5N5DWC0_9PEZI</name>
<dbReference type="AlphaFoldDB" id="A0A5N5DWC0"/>
<evidence type="ECO:0000313" key="4">
    <source>
        <dbReference type="EMBL" id="KAF9629494.1"/>
    </source>
</evidence>
<dbReference type="PROSITE" id="PS51186">
    <property type="entry name" value="GNAT"/>
    <property type="match status" value="1"/>
</dbReference>
<dbReference type="Proteomes" id="UP000627934">
    <property type="component" value="Unassembled WGS sequence"/>
</dbReference>
<dbReference type="SUPFAM" id="SSF55729">
    <property type="entry name" value="Acyl-CoA N-acyltransferases (Nat)"/>
    <property type="match status" value="1"/>
</dbReference>
<feature type="domain" description="N-acetyltransferase" evidence="2">
    <location>
        <begin position="79"/>
        <end position="221"/>
    </location>
</feature>